<dbReference type="InterPro" id="IPR019354">
    <property type="entry name" value="SMG8-like"/>
</dbReference>
<organism evidence="5 6">
    <name type="scientific">Platanthera guangdongensis</name>
    <dbReference type="NCBI Taxonomy" id="2320717"/>
    <lineage>
        <taxon>Eukaryota</taxon>
        <taxon>Viridiplantae</taxon>
        <taxon>Streptophyta</taxon>
        <taxon>Embryophyta</taxon>
        <taxon>Tracheophyta</taxon>
        <taxon>Spermatophyta</taxon>
        <taxon>Magnoliopsida</taxon>
        <taxon>Liliopsida</taxon>
        <taxon>Asparagales</taxon>
        <taxon>Orchidaceae</taxon>
        <taxon>Orchidoideae</taxon>
        <taxon>Orchideae</taxon>
        <taxon>Orchidinae</taxon>
        <taxon>Platanthera</taxon>
    </lineage>
</organism>
<feature type="compositionally biased region" description="Polar residues" evidence="4">
    <location>
        <begin position="883"/>
        <end position="892"/>
    </location>
</feature>
<evidence type="ECO:0000313" key="5">
    <source>
        <dbReference type="EMBL" id="KAK8963303.1"/>
    </source>
</evidence>
<accession>A0ABR2MH42</accession>
<name>A0ABR2MH42_9ASPA</name>
<feature type="region of interest" description="Disordered" evidence="4">
    <location>
        <begin position="344"/>
        <end position="365"/>
    </location>
</feature>
<dbReference type="EMBL" id="JBBWWR010000007">
    <property type="protein sequence ID" value="KAK8963303.1"/>
    <property type="molecule type" value="Genomic_DNA"/>
</dbReference>
<feature type="region of interest" description="Disordered" evidence="4">
    <location>
        <begin position="883"/>
        <end position="902"/>
    </location>
</feature>
<feature type="region of interest" description="Disordered" evidence="4">
    <location>
        <begin position="137"/>
        <end position="164"/>
    </location>
</feature>
<keyword evidence="2" id="KW-0866">Nonsense-mediated mRNA decay</keyword>
<proteinExistence type="inferred from homology"/>
<evidence type="ECO:0000256" key="4">
    <source>
        <dbReference type="SAM" id="MobiDB-lite"/>
    </source>
</evidence>
<dbReference type="PANTHER" id="PTHR13091:SF0">
    <property type="entry name" value="NONSENSE-MEDIATED MRNA DECAY FACTOR SMG8"/>
    <property type="match status" value="1"/>
</dbReference>
<keyword evidence="6" id="KW-1185">Reference proteome</keyword>
<feature type="compositionally biased region" description="Low complexity" evidence="4">
    <location>
        <begin position="148"/>
        <end position="164"/>
    </location>
</feature>
<evidence type="ECO:0000256" key="2">
    <source>
        <dbReference type="ARBA" id="ARBA00023161"/>
    </source>
</evidence>
<dbReference type="Pfam" id="PF10220">
    <property type="entry name" value="Smg8_Smg9"/>
    <property type="match status" value="3"/>
</dbReference>
<dbReference type="Proteomes" id="UP001412067">
    <property type="component" value="Unassembled WGS sequence"/>
</dbReference>
<reference evidence="5 6" key="1">
    <citation type="journal article" date="2022" name="Nat. Plants">
        <title>Genomes of leafy and leafless Platanthera orchids illuminate the evolution of mycoheterotrophy.</title>
        <authorList>
            <person name="Li M.H."/>
            <person name="Liu K.W."/>
            <person name="Li Z."/>
            <person name="Lu H.C."/>
            <person name="Ye Q.L."/>
            <person name="Zhang D."/>
            <person name="Wang J.Y."/>
            <person name="Li Y.F."/>
            <person name="Zhong Z.M."/>
            <person name="Liu X."/>
            <person name="Yu X."/>
            <person name="Liu D.K."/>
            <person name="Tu X.D."/>
            <person name="Liu B."/>
            <person name="Hao Y."/>
            <person name="Liao X.Y."/>
            <person name="Jiang Y.T."/>
            <person name="Sun W.H."/>
            <person name="Chen J."/>
            <person name="Chen Y.Q."/>
            <person name="Ai Y."/>
            <person name="Zhai J.W."/>
            <person name="Wu S.S."/>
            <person name="Zhou Z."/>
            <person name="Hsiao Y.Y."/>
            <person name="Wu W.L."/>
            <person name="Chen Y.Y."/>
            <person name="Lin Y.F."/>
            <person name="Hsu J.L."/>
            <person name="Li C.Y."/>
            <person name="Wang Z.W."/>
            <person name="Zhao X."/>
            <person name="Zhong W.Y."/>
            <person name="Ma X.K."/>
            <person name="Ma L."/>
            <person name="Huang J."/>
            <person name="Chen G.Z."/>
            <person name="Huang M.Z."/>
            <person name="Huang L."/>
            <person name="Peng D.H."/>
            <person name="Luo Y.B."/>
            <person name="Zou S.Q."/>
            <person name="Chen S.P."/>
            <person name="Lan S."/>
            <person name="Tsai W.C."/>
            <person name="Van de Peer Y."/>
            <person name="Liu Z.J."/>
        </authorList>
    </citation>
    <scope>NUCLEOTIDE SEQUENCE [LARGE SCALE GENOMIC DNA]</scope>
    <source>
        <strain evidence="5">Lor288</strain>
    </source>
</reference>
<protein>
    <recommendedName>
        <fullName evidence="3">Nonsense-mediated mRNA decay factor SMG8</fullName>
    </recommendedName>
</protein>
<evidence type="ECO:0000256" key="1">
    <source>
        <dbReference type="ARBA" id="ARBA00006443"/>
    </source>
</evidence>
<comment type="caution">
    <text evidence="5">The sequence shown here is derived from an EMBL/GenBank/DDBJ whole genome shotgun (WGS) entry which is preliminary data.</text>
</comment>
<evidence type="ECO:0000313" key="6">
    <source>
        <dbReference type="Proteomes" id="UP001412067"/>
    </source>
</evidence>
<evidence type="ECO:0000256" key="3">
    <source>
        <dbReference type="ARBA" id="ARBA00029509"/>
    </source>
</evidence>
<dbReference type="PANTHER" id="PTHR13091">
    <property type="entry name" value="AMPLIFIED IN BREAST CANCER 2-RELATED"/>
    <property type="match status" value="1"/>
</dbReference>
<gene>
    <name evidence="5" type="ORF">KSP40_PGU017379</name>
</gene>
<comment type="similarity">
    <text evidence="1">Belongs to the SMG8 family.</text>
</comment>
<sequence length="1238" mass="134257">MRGGLDTSILCKRATISVWHSSISRTLSSTASVGMTTTVVPFGSGALPASELVVAALGGSFGVVPLVRTLLLQTSECTKLIVRAASSNIFPTISGVAVLSGASILKPISASPLRPLRHQILPPAPAKISPAAIATASAPMNSTPSSKSPSAIHNPSPSSSAPSTFPAPPFPAGVVAVGFIGSRPSVDLTHLINRLLDDNVFGPGNLDKDLLAHPTADEIARYKENWVSHRSVTYYHEPEKGMVFLNYSASSPLRLLQLSSSSSAEQDAGVTSVLEEIEADDLRSMLLMFSVCHVIVFVHEGLRFNIQILQKFRMLQAAKHALSPFVRSQITPIVSSKQSLPVSQPNVLRSASNSPPTRIGGSSSRHASAISLMSGNGSQPSMLPGQCIPAVLFVFEDDFIDGSSLLNNVDEATDVHRQNLPLKGSGSVVMLARPPNKAEGSFRRRLQSSLEAQIRFLIKKCRILAGNDHIHSGSRGVGNAYSSPLFLLDASRVVTLLDRSVNQRGEPLNFVTSLIEEALIMKDKLDSHILESRCENLHNEDAQSIKDFIIRQSDMLRGRGGLPSNVSGGSVAGVGVVAAAAAAAASAASGKLVSAPELPSFENWFTVANKILLALISVGHCLKDGIASVPRFSHQWSSIDLQSVEDAISCLESSKILNVKFSTSWCQRALPAAKEVYLKDLPPCYPTSVHNKQLEMALLAFRSMVKGPANKMFTKKLADQCTSIWEAGRQLCDAVSLTGKRCMHPRHVVAKSDSFKEEDIIRHSSGYVFLHACACGRSRRLRADPFEFDDANTTFNHFTNCDNLLPRLFLSDISNRGPLPPTSWSLLRVGGASYYEPSKGLLQTGFCSSQNFLMKWTISTDKQKETNILPVGVTGKGYEASVKSNSVPNMMPSTDEGKKKSTEAKFNSEIQLTSESQKKTSGLVQSNVPSISFGRGLPSFTMKKPFAEVVAGMSTSDSTPIALKQRKHTKYSIDKGIWQSNSAIQNDERRNSIDDHQESQLPEHVSVLGDAVKPETDIQTNGNPYLQIGTNIVPVDMLVSGEEETTSTLKQSTIYVGFEHECSYGHRFLLSLEHLKNLDYSYSSSFKAHSLINGFEGKHAESKNGVHESLDQYSSRKANAVTNMRNDNKLIESAAASNGQSHESFREGMEKFGSVQGFSMLSESVHQLEGKLSQVRLDDGSSAFSLLTRNLPVYMNCPHCSNSGRQTHQKIKFASKVSQLQRIFVVKHHSQNSNLVSS</sequence>